<comment type="similarity">
    <text evidence="5">Belongs to the RimM family.</text>
</comment>
<evidence type="ECO:0000259" key="6">
    <source>
        <dbReference type="Pfam" id="PF01782"/>
    </source>
</evidence>
<gene>
    <name evidence="5 8" type="primary">rimM</name>
    <name evidence="8" type="ORF">GCM10011351_03860</name>
</gene>
<dbReference type="GO" id="GO:0042274">
    <property type="term" value="P:ribosomal small subunit biogenesis"/>
    <property type="evidence" value="ECO:0007669"/>
    <property type="project" value="UniProtKB-UniRule"/>
</dbReference>
<dbReference type="SUPFAM" id="SSF50346">
    <property type="entry name" value="PRC-barrel domain"/>
    <property type="match status" value="1"/>
</dbReference>
<comment type="subunit">
    <text evidence="5">Binds ribosomal protein uS19.</text>
</comment>
<dbReference type="Gene3D" id="2.30.30.240">
    <property type="entry name" value="PRC-barrel domain"/>
    <property type="match status" value="1"/>
</dbReference>
<dbReference type="InterPro" id="IPR036976">
    <property type="entry name" value="RimM_N_sf"/>
</dbReference>
<dbReference type="GO" id="GO:0005737">
    <property type="term" value="C:cytoplasm"/>
    <property type="evidence" value="ECO:0007669"/>
    <property type="project" value="UniProtKB-SubCell"/>
</dbReference>
<dbReference type="GO" id="GO:0006364">
    <property type="term" value="P:rRNA processing"/>
    <property type="evidence" value="ECO:0007669"/>
    <property type="project" value="UniProtKB-UniRule"/>
</dbReference>
<evidence type="ECO:0000313" key="8">
    <source>
        <dbReference type="EMBL" id="GGM21246.1"/>
    </source>
</evidence>
<keyword evidence="3 5" id="KW-0698">rRNA processing</keyword>
<dbReference type="NCBIfam" id="TIGR02273">
    <property type="entry name" value="16S_RimM"/>
    <property type="match status" value="1"/>
</dbReference>
<dbReference type="Gene3D" id="2.40.30.60">
    <property type="entry name" value="RimM"/>
    <property type="match status" value="1"/>
</dbReference>
<keyword evidence="1 5" id="KW-0963">Cytoplasm</keyword>
<dbReference type="GO" id="GO:0043022">
    <property type="term" value="F:ribosome binding"/>
    <property type="evidence" value="ECO:0007669"/>
    <property type="project" value="InterPro"/>
</dbReference>
<protein>
    <recommendedName>
        <fullName evidence="5">Ribosome maturation factor RimM</fullName>
    </recommendedName>
</protein>
<dbReference type="GO" id="GO:0005840">
    <property type="term" value="C:ribosome"/>
    <property type="evidence" value="ECO:0007669"/>
    <property type="project" value="InterPro"/>
</dbReference>
<dbReference type="PANTHER" id="PTHR33692">
    <property type="entry name" value="RIBOSOME MATURATION FACTOR RIMM"/>
    <property type="match status" value="1"/>
</dbReference>
<comment type="caution">
    <text evidence="8">The sequence shown here is derived from an EMBL/GenBank/DDBJ whole genome shotgun (WGS) entry which is preliminary data.</text>
</comment>
<organism evidence="8 9">
    <name type="scientific">Paraliobacillus quinghaiensis</name>
    <dbReference type="NCBI Taxonomy" id="470815"/>
    <lineage>
        <taxon>Bacteria</taxon>
        <taxon>Bacillati</taxon>
        <taxon>Bacillota</taxon>
        <taxon>Bacilli</taxon>
        <taxon>Bacillales</taxon>
        <taxon>Bacillaceae</taxon>
        <taxon>Paraliobacillus</taxon>
    </lineage>
</organism>
<dbReference type="OrthoDB" id="9810331at2"/>
<proteinExistence type="inferred from homology"/>
<dbReference type="SUPFAM" id="SSF50447">
    <property type="entry name" value="Translation proteins"/>
    <property type="match status" value="1"/>
</dbReference>
<feature type="domain" description="RimM N-terminal" evidence="6">
    <location>
        <begin position="8"/>
        <end position="90"/>
    </location>
</feature>
<feature type="domain" description="PRC-barrel" evidence="7">
    <location>
        <begin position="98"/>
        <end position="171"/>
    </location>
</feature>
<comment type="subcellular location">
    <subcellularLocation>
        <location evidence="5">Cytoplasm</location>
    </subcellularLocation>
</comment>
<name>A0A917TF66_9BACI</name>
<dbReference type="Pfam" id="PF05239">
    <property type="entry name" value="PRC"/>
    <property type="match status" value="1"/>
</dbReference>
<accession>A0A917TF66</accession>
<comment type="function">
    <text evidence="5">An accessory protein needed during the final step in the assembly of 30S ribosomal subunit, possibly for assembly of the head region. Essential for efficient processing of 16S rRNA. May be needed both before and after RbfA during the maturation of 16S rRNA. It has affinity for free ribosomal 30S subunits but not for 70S ribosomes.</text>
</comment>
<sequence length="172" mass="19807">MENKLYNVGKIVNTHGIKGEVKVVRITDFEERFEKGNKLYFIGKDEKTPIPLTIASHRQHKQFDLLQFESYNSIESVEKFKEGMLTIRQDQLGDLDEGDYYYHEIIGCVVYTTTDSELGTVKEILAPGANDVWVVDRPNEKDLLIPYIPEVVKEVDIIEKKITIEPMEGLLD</sequence>
<dbReference type="RefSeq" id="WP_117151758.1">
    <property type="nucleotide sequence ID" value="NZ_BMLG01000001.1"/>
</dbReference>
<keyword evidence="4 5" id="KW-0143">Chaperone</keyword>
<evidence type="ECO:0000256" key="2">
    <source>
        <dbReference type="ARBA" id="ARBA00022517"/>
    </source>
</evidence>
<keyword evidence="9" id="KW-1185">Reference proteome</keyword>
<dbReference type="EMBL" id="BMLG01000001">
    <property type="protein sequence ID" value="GGM21246.1"/>
    <property type="molecule type" value="Genomic_DNA"/>
</dbReference>
<dbReference type="InterPro" id="IPR009000">
    <property type="entry name" value="Transl_B-barrel_sf"/>
</dbReference>
<dbReference type="InterPro" id="IPR002676">
    <property type="entry name" value="RimM_N"/>
</dbReference>
<evidence type="ECO:0000313" key="9">
    <source>
        <dbReference type="Proteomes" id="UP000618460"/>
    </source>
</evidence>
<evidence type="ECO:0000259" key="7">
    <source>
        <dbReference type="Pfam" id="PF05239"/>
    </source>
</evidence>
<dbReference type="Proteomes" id="UP000618460">
    <property type="component" value="Unassembled WGS sequence"/>
</dbReference>
<dbReference type="Pfam" id="PF01782">
    <property type="entry name" value="RimM"/>
    <property type="match status" value="1"/>
</dbReference>
<evidence type="ECO:0000256" key="5">
    <source>
        <dbReference type="HAMAP-Rule" id="MF_00014"/>
    </source>
</evidence>
<reference evidence="8" key="1">
    <citation type="journal article" date="2014" name="Int. J. Syst. Evol. Microbiol.">
        <title>Complete genome sequence of Corynebacterium casei LMG S-19264T (=DSM 44701T), isolated from a smear-ripened cheese.</title>
        <authorList>
            <consortium name="US DOE Joint Genome Institute (JGI-PGF)"/>
            <person name="Walter F."/>
            <person name="Albersmeier A."/>
            <person name="Kalinowski J."/>
            <person name="Ruckert C."/>
        </authorList>
    </citation>
    <scope>NUCLEOTIDE SEQUENCE</scope>
    <source>
        <strain evidence="8">CGMCC 1.6333</strain>
    </source>
</reference>
<dbReference type="AlphaFoldDB" id="A0A917TF66"/>
<reference evidence="8" key="2">
    <citation type="submission" date="2020-09" db="EMBL/GenBank/DDBJ databases">
        <authorList>
            <person name="Sun Q."/>
            <person name="Zhou Y."/>
        </authorList>
    </citation>
    <scope>NUCLEOTIDE SEQUENCE</scope>
    <source>
        <strain evidence="8">CGMCC 1.6333</strain>
    </source>
</reference>
<dbReference type="PANTHER" id="PTHR33692:SF1">
    <property type="entry name" value="RIBOSOME MATURATION FACTOR RIMM"/>
    <property type="match status" value="1"/>
</dbReference>
<evidence type="ECO:0000256" key="4">
    <source>
        <dbReference type="ARBA" id="ARBA00023186"/>
    </source>
</evidence>
<comment type="domain">
    <text evidence="5">The PRC barrel domain binds ribosomal protein uS19.</text>
</comment>
<dbReference type="InterPro" id="IPR011033">
    <property type="entry name" value="PRC_barrel-like_sf"/>
</dbReference>
<evidence type="ECO:0000256" key="3">
    <source>
        <dbReference type="ARBA" id="ARBA00022552"/>
    </source>
</evidence>
<keyword evidence="2 5" id="KW-0690">Ribosome biogenesis</keyword>
<evidence type="ECO:0000256" key="1">
    <source>
        <dbReference type="ARBA" id="ARBA00022490"/>
    </source>
</evidence>
<dbReference type="InterPro" id="IPR027275">
    <property type="entry name" value="PRC-brl_dom"/>
</dbReference>
<dbReference type="InterPro" id="IPR011961">
    <property type="entry name" value="RimM"/>
</dbReference>
<dbReference type="HAMAP" id="MF_00014">
    <property type="entry name" value="Ribosome_mat_RimM"/>
    <property type="match status" value="1"/>
</dbReference>